<dbReference type="AlphaFoldDB" id="E3N3E5"/>
<dbReference type="Pfam" id="PF07735">
    <property type="entry name" value="FBA_2"/>
    <property type="match status" value="1"/>
</dbReference>
<feature type="domain" description="Sdz-33 F-box" evidence="1">
    <location>
        <begin position="36"/>
        <end position="90"/>
    </location>
</feature>
<reference evidence="2" key="1">
    <citation type="submission" date="2007-07" db="EMBL/GenBank/DDBJ databases">
        <title>PCAP assembly of the Caenorhabditis remanei genome.</title>
        <authorList>
            <consortium name="The Caenorhabditis remanei Sequencing Consortium"/>
            <person name="Wilson R.K."/>
        </authorList>
    </citation>
    <scope>NUCLEOTIDE SEQUENCE [LARGE SCALE GENOMIC DNA]</scope>
    <source>
        <strain evidence="2">PB4641</strain>
    </source>
</reference>
<dbReference type="InParanoid" id="E3N3E5"/>
<sequence length="141" mass="16124">MDQKINTCSGTRYPVNLDWLSISGSYHPVFASWPQKIYIMNSAWFTLEHLLGCTCTTITLGCSHLENKDMDVILRKWKAGGFPNLEYLQVDSQFITNNGTMILGMSLLELQEKVLHTDDGLKKATLRMRSQSIEMSVIRYE</sequence>
<keyword evidence="3" id="KW-1185">Reference proteome</keyword>
<evidence type="ECO:0000259" key="1">
    <source>
        <dbReference type="Pfam" id="PF07735"/>
    </source>
</evidence>
<protein>
    <recommendedName>
        <fullName evidence="1">Sdz-33 F-box domain-containing protein</fullName>
    </recommendedName>
</protein>
<dbReference type="PANTHER" id="PTHR21503:SF52">
    <property type="entry name" value="F-BOX DOMAIN-CONTAINING PROTEIN"/>
    <property type="match status" value="1"/>
</dbReference>
<organism evidence="3">
    <name type="scientific">Caenorhabditis remanei</name>
    <name type="common">Caenorhabditis vulgaris</name>
    <dbReference type="NCBI Taxonomy" id="31234"/>
    <lineage>
        <taxon>Eukaryota</taxon>
        <taxon>Metazoa</taxon>
        <taxon>Ecdysozoa</taxon>
        <taxon>Nematoda</taxon>
        <taxon>Chromadorea</taxon>
        <taxon>Rhabditida</taxon>
        <taxon>Rhabditina</taxon>
        <taxon>Rhabditomorpha</taxon>
        <taxon>Rhabditoidea</taxon>
        <taxon>Rhabditidae</taxon>
        <taxon>Peloderinae</taxon>
        <taxon>Caenorhabditis</taxon>
    </lineage>
</organism>
<dbReference type="HOGENOM" id="CLU_028840_6_1_1"/>
<name>E3N3E5_CAERE</name>
<dbReference type="InterPro" id="IPR012885">
    <property type="entry name" value="F-box_Sdz-33"/>
</dbReference>
<dbReference type="STRING" id="31234.E3N3E5"/>
<proteinExistence type="predicted"/>
<gene>
    <name evidence="2" type="ORF">CRE_21980</name>
</gene>
<evidence type="ECO:0000313" key="3">
    <source>
        <dbReference type="Proteomes" id="UP000008281"/>
    </source>
</evidence>
<dbReference type="PANTHER" id="PTHR21503">
    <property type="entry name" value="F-BOX-CONTAINING HYPOTHETICAL PROTEIN C.ELEGANS"/>
    <property type="match status" value="1"/>
</dbReference>
<evidence type="ECO:0000313" key="2">
    <source>
        <dbReference type="EMBL" id="EFO85092.1"/>
    </source>
</evidence>
<accession>E3N3E5</accession>
<dbReference type="EMBL" id="DS268519">
    <property type="protein sequence ID" value="EFO85092.1"/>
    <property type="molecule type" value="Genomic_DNA"/>
</dbReference>
<dbReference type="Proteomes" id="UP000008281">
    <property type="component" value="Unassembled WGS sequence"/>
</dbReference>